<name>X1BJ06_9ZZZZ</name>
<dbReference type="PANTHER" id="PTHR10291:SF0">
    <property type="entry name" value="DEHYDRODOLICHYL DIPHOSPHATE SYNTHASE 2"/>
    <property type="match status" value="1"/>
</dbReference>
<keyword evidence="2" id="KW-0808">Transferase</keyword>
<accession>X1BJ06</accession>
<dbReference type="InterPro" id="IPR018520">
    <property type="entry name" value="UPP_synth-like_CS"/>
</dbReference>
<dbReference type="GO" id="GO:0016094">
    <property type="term" value="P:polyprenol biosynthetic process"/>
    <property type="evidence" value="ECO:0007669"/>
    <property type="project" value="TreeGrafter"/>
</dbReference>
<feature type="non-terminal residue" evidence="3">
    <location>
        <position position="1"/>
    </location>
</feature>
<dbReference type="GO" id="GO:0045547">
    <property type="term" value="F:ditrans,polycis-polyprenyl diphosphate synthase [(2E,6E)-farnesyl diphosphate specific] activity"/>
    <property type="evidence" value="ECO:0007669"/>
    <property type="project" value="TreeGrafter"/>
</dbReference>
<dbReference type="InterPro" id="IPR036424">
    <property type="entry name" value="UPP_synth-like_sf"/>
</dbReference>
<dbReference type="InterPro" id="IPR001441">
    <property type="entry name" value="UPP_synth-like"/>
</dbReference>
<dbReference type="EMBL" id="BART01023643">
    <property type="protein sequence ID" value="GAG95000.1"/>
    <property type="molecule type" value="Genomic_DNA"/>
</dbReference>
<evidence type="ECO:0008006" key="4">
    <source>
        <dbReference type="Google" id="ProtNLM"/>
    </source>
</evidence>
<gene>
    <name evidence="3" type="ORF">S01H4_42950</name>
</gene>
<proteinExistence type="predicted"/>
<evidence type="ECO:0000313" key="3">
    <source>
        <dbReference type="EMBL" id="GAG95000.1"/>
    </source>
</evidence>
<dbReference type="SUPFAM" id="SSF64005">
    <property type="entry name" value="Undecaprenyl diphosphate synthase"/>
    <property type="match status" value="1"/>
</dbReference>
<protein>
    <recommendedName>
        <fullName evidence="4">Isoprenyl transferase</fullName>
    </recommendedName>
</protein>
<sequence>PDVDLIIRTGGELRISNFLIWQVTYSEYYFTDVLWPDFDEKEIEKALLSYSQRQRRFGGL</sequence>
<comment type="caution">
    <text evidence="3">The sequence shown here is derived from an EMBL/GenBank/DDBJ whole genome shotgun (WGS) entry which is preliminary data.</text>
</comment>
<dbReference type="AlphaFoldDB" id="X1BJ06"/>
<dbReference type="PANTHER" id="PTHR10291">
    <property type="entry name" value="DEHYDRODOLICHYL DIPHOSPHATE SYNTHASE FAMILY MEMBER"/>
    <property type="match status" value="1"/>
</dbReference>
<dbReference type="PROSITE" id="PS01066">
    <property type="entry name" value="UPP_SYNTHASE"/>
    <property type="match status" value="1"/>
</dbReference>
<evidence type="ECO:0000256" key="2">
    <source>
        <dbReference type="ARBA" id="ARBA00022679"/>
    </source>
</evidence>
<reference evidence="3" key="1">
    <citation type="journal article" date="2014" name="Front. Microbiol.">
        <title>High frequency of phylogenetically diverse reductive dehalogenase-homologous genes in deep subseafloor sedimentary metagenomes.</title>
        <authorList>
            <person name="Kawai M."/>
            <person name="Futagami T."/>
            <person name="Toyoda A."/>
            <person name="Takaki Y."/>
            <person name="Nishi S."/>
            <person name="Hori S."/>
            <person name="Arai W."/>
            <person name="Tsubouchi T."/>
            <person name="Morono Y."/>
            <person name="Uchiyama I."/>
            <person name="Ito T."/>
            <person name="Fujiyama A."/>
            <person name="Inagaki F."/>
            <person name="Takami H."/>
        </authorList>
    </citation>
    <scope>NUCLEOTIDE SEQUENCE</scope>
    <source>
        <strain evidence="3">Expedition CK06-06</strain>
    </source>
</reference>
<dbReference type="Pfam" id="PF01255">
    <property type="entry name" value="Prenyltransf"/>
    <property type="match status" value="1"/>
</dbReference>
<dbReference type="Gene3D" id="3.40.1180.10">
    <property type="entry name" value="Decaprenyl diphosphate synthase-like"/>
    <property type="match status" value="1"/>
</dbReference>
<evidence type="ECO:0000256" key="1">
    <source>
        <dbReference type="ARBA" id="ARBA00001946"/>
    </source>
</evidence>
<comment type="cofactor">
    <cofactor evidence="1">
        <name>Mg(2+)</name>
        <dbReference type="ChEBI" id="CHEBI:18420"/>
    </cofactor>
</comment>
<organism evidence="3">
    <name type="scientific">marine sediment metagenome</name>
    <dbReference type="NCBI Taxonomy" id="412755"/>
    <lineage>
        <taxon>unclassified sequences</taxon>
        <taxon>metagenomes</taxon>
        <taxon>ecological metagenomes</taxon>
    </lineage>
</organism>